<feature type="compositionally biased region" description="Low complexity" evidence="1">
    <location>
        <begin position="20"/>
        <end position="29"/>
    </location>
</feature>
<sequence length="410" mass="43037">MVKKGEFDDLFEDVPEKASAKASPAVAPENTVEEESPESKSARARTLRQKGSEFEGLFSDEYQPPSKETGINLKLLGAAGAGALGGALYGMSKKPVPSEVSLAARLMERYYGLPSGALTTFEGALPTPANEASMVAARTIVPQPQPFAPAPAPTSTPSVETPLSAMEKWAASQVGKESVLPANVISQATSNYADDPTGAPQIIREQAANTRLARQLAPPSSMQTSAGGIPYVESPQEQRARIVGEENARRQAAIEAGLNEPIGQRSASVTPTQPQQPTVEQTAAKIRAASARARNLQRGSATLTGGLFGAPLAAQGYTMATQKEPIDWTQLLSLGGNALGAFGPLTSKVPFVGRVPVAGPLATLAQIPYAVKNREALFRALEKSDVMPPGIVTGAEASEPAFPWADWARR</sequence>
<organism evidence="2">
    <name type="scientific">uncultured Caudovirales phage</name>
    <dbReference type="NCBI Taxonomy" id="2100421"/>
    <lineage>
        <taxon>Viruses</taxon>
        <taxon>Duplodnaviria</taxon>
        <taxon>Heunggongvirae</taxon>
        <taxon>Uroviricota</taxon>
        <taxon>Caudoviricetes</taxon>
        <taxon>Peduoviridae</taxon>
        <taxon>Maltschvirus</taxon>
        <taxon>Maltschvirus maltsch</taxon>
    </lineage>
</organism>
<feature type="region of interest" description="Disordered" evidence="1">
    <location>
        <begin position="1"/>
        <end position="65"/>
    </location>
</feature>
<evidence type="ECO:0000256" key="1">
    <source>
        <dbReference type="SAM" id="MobiDB-lite"/>
    </source>
</evidence>
<evidence type="ECO:0000313" key="2">
    <source>
        <dbReference type="EMBL" id="CAB4131799.1"/>
    </source>
</evidence>
<proteinExistence type="predicted"/>
<gene>
    <name evidence="2" type="ORF">UFOVP125_9</name>
</gene>
<dbReference type="EMBL" id="LR796253">
    <property type="protein sequence ID" value="CAB4131799.1"/>
    <property type="molecule type" value="Genomic_DNA"/>
</dbReference>
<reference evidence="2" key="1">
    <citation type="submission" date="2020-04" db="EMBL/GenBank/DDBJ databases">
        <authorList>
            <person name="Chiriac C."/>
            <person name="Salcher M."/>
            <person name="Ghai R."/>
            <person name="Kavagutti S V."/>
        </authorList>
    </citation>
    <scope>NUCLEOTIDE SEQUENCE</scope>
</reference>
<name>A0A6J5LJJ5_9CAUD</name>
<protein>
    <submittedName>
        <fullName evidence="2">Uncharacterized protein</fullName>
    </submittedName>
</protein>
<accession>A0A6J5LJJ5</accession>